<protein>
    <submittedName>
        <fullName evidence="1">Uncharacterized protein</fullName>
    </submittedName>
</protein>
<sequence length="96" mass="10606">MEELLIEQGSVEIEEICLIKATNRQALIAGINSFFMDSDWFDGNKGKIYLHVGLSYGGLGCEGCSADYATEADVPYHSVPCSCGNPRHWLIKYEEG</sequence>
<reference evidence="1" key="1">
    <citation type="journal article" date="2015" name="Nature">
        <title>Complex archaea that bridge the gap between prokaryotes and eukaryotes.</title>
        <authorList>
            <person name="Spang A."/>
            <person name="Saw J.H."/>
            <person name="Jorgensen S.L."/>
            <person name="Zaremba-Niedzwiedzka K."/>
            <person name="Martijn J."/>
            <person name="Lind A.E."/>
            <person name="van Eijk R."/>
            <person name="Schleper C."/>
            <person name="Guy L."/>
            <person name="Ettema T.J."/>
        </authorList>
    </citation>
    <scope>NUCLEOTIDE SEQUENCE</scope>
</reference>
<proteinExistence type="predicted"/>
<dbReference type="EMBL" id="LAZR01034176">
    <property type="protein sequence ID" value="KKL46042.1"/>
    <property type="molecule type" value="Genomic_DNA"/>
</dbReference>
<accession>A0A0F9F4N3</accession>
<dbReference type="AlphaFoldDB" id="A0A0F9F4N3"/>
<gene>
    <name evidence="1" type="ORF">LCGC14_2349570</name>
</gene>
<comment type="caution">
    <text evidence="1">The sequence shown here is derived from an EMBL/GenBank/DDBJ whole genome shotgun (WGS) entry which is preliminary data.</text>
</comment>
<evidence type="ECO:0000313" key="1">
    <source>
        <dbReference type="EMBL" id="KKL46042.1"/>
    </source>
</evidence>
<organism evidence="1">
    <name type="scientific">marine sediment metagenome</name>
    <dbReference type="NCBI Taxonomy" id="412755"/>
    <lineage>
        <taxon>unclassified sequences</taxon>
        <taxon>metagenomes</taxon>
        <taxon>ecological metagenomes</taxon>
    </lineage>
</organism>
<name>A0A0F9F4N3_9ZZZZ</name>